<evidence type="ECO:0000313" key="4">
    <source>
        <dbReference type="Proteomes" id="UP000075885"/>
    </source>
</evidence>
<keyword evidence="2" id="KW-0732">Signal</keyword>
<evidence type="ECO:0000256" key="2">
    <source>
        <dbReference type="SAM" id="SignalP"/>
    </source>
</evidence>
<feature type="compositionally biased region" description="Polar residues" evidence="1">
    <location>
        <begin position="22"/>
        <end position="41"/>
    </location>
</feature>
<sequence length="595" mass="67328">MEALQLLATVTVAVVVVATTAGPTHSTSPSTADSTEQGSVTASSSAAPTSFLTVNRCEEEPFNRQHVLDPSKIPPDCRCPPGFMSIRPYAHSTRALCAAVVAPGPWYDACVPSGTGTDYYELDASEQAEVRELLLRMNATECWISARRLLQYGGLVRRLPGSRWNAPVQIPSRPALIVANYSTTDQDCATVRVGADTAQLAYRNCSAILPQLCLYRESTMLRLHCDADEYTTRYASHQRFCFSIAKSSKASATNRSFTIDSNRKRQLLFELLYTSKDCNNSANVIYANQGESAHHVQRRDRYDSAPYYRGLVPIVSSDPTGLECITHQRLQIERKSLAAQDGSGPGMFLYFDKAHHKLLLTVYGERWFWREDTSSPGFACFANTNDEQLLLPRVKKLRASRVKWAEMGRNGSAEANRTMYELKLSDYGPPRPYWCEAHLVPDFALIRTDPVLAQRKANCRRYFAATIELLLERSSSRAPEVLRLKDFDGRVEEYIKDRRKGLPEQKHIFAAIKSIQVKRVEDYWTSASSDWYTVRLLLHIVTKCAKKWDNADLLEPESNEIAAQTRYKAFYQLYLRNILPSVTHEPLFLRYLQNK</sequence>
<feature type="signal peptide" evidence="2">
    <location>
        <begin position="1"/>
        <end position="26"/>
    </location>
</feature>
<dbReference type="EnsemblMetazoa" id="AEPI010535-RA">
    <property type="protein sequence ID" value="AEPI010535-PA"/>
    <property type="gene ID" value="AEPI010535"/>
</dbReference>
<feature type="chain" id="PRO_5008131863" evidence="2">
    <location>
        <begin position="27"/>
        <end position="595"/>
    </location>
</feature>
<feature type="region of interest" description="Disordered" evidence="1">
    <location>
        <begin position="22"/>
        <end position="46"/>
    </location>
</feature>
<dbReference type="AlphaFoldDB" id="A0A182PU99"/>
<proteinExistence type="predicted"/>
<organism evidence="3 4">
    <name type="scientific">Anopheles epiroticus</name>
    <dbReference type="NCBI Taxonomy" id="199890"/>
    <lineage>
        <taxon>Eukaryota</taxon>
        <taxon>Metazoa</taxon>
        <taxon>Ecdysozoa</taxon>
        <taxon>Arthropoda</taxon>
        <taxon>Hexapoda</taxon>
        <taxon>Insecta</taxon>
        <taxon>Pterygota</taxon>
        <taxon>Neoptera</taxon>
        <taxon>Endopterygota</taxon>
        <taxon>Diptera</taxon>
        <taxon>Nematocera</taxon>
        <taxon>Culicoidea</taxon>
        <taxon>Culicidae</taxon>
        <taxon>Anophelinae</taxon>
        <taxon>Anopheles</taxon>
    </lineage>
</organism>
<dbReference type="Proteomes" id="UP000075885">
    <property type="component" value="Unassembled WGS sequence"/>
</dbReference>
<dbReference type="STRING" id="199890.A0A182PU99"/>
<keyword evidence="4" id="KW-1185">Reference proteome</keyword>
<dbReference type="VEuPathDB" id="VectorBase:AEPI010535"/>
<reference evidence="4" key="1">
    <citation type="submission" date="2013-03" db="EMBL/GenBank/DDBJ databases">
        <title>The Genome Sequence of Anopheles epiroticus epiroticus2.</title>
        <authorList>
            <consortium name="The Broad Institute Genomics Platform"/>
            <person name="Neafsey D.E."/>
            <person name="Howell P."/>
            <person name="Walker B."/>
            <person name="Young S.K."/>
            <person name="Zeng Q."/>
            <person name="Gargeya S."/>
            <person name="Fitzgerald M."/>
            <person name="Haas B."/>
            <person name="Abouelleil A."/>
            <person name="Allen A.W."/>
            <person name="Alvarado L."/>
            <person name="Arachchi H.M."/>
            <person name="Berlin A.M."/>
            <person name="Chapman S.B."/>
            <person name="Gainer-Dewar J."/>
            <person name="Goldberg J."/>
            <person name="Griggs A."/>
            <person name="Gujja S."/>
            <person name="Hansen M."/>
            <person name="Howarth C."/>
            <person name="Imamovic A."/>
            <person name="Ireland A."/>
            <person name="Larimer J."/>
            <person name="McCowan C."/>
            <person name="Murphy C."/>
            <person name="Pearson M."/>
            <person name="Poon T.W."/>
            <person name="Priest M."/>
            <person name="Roberts A."/>
            <person name="Saif S."/>
            <person name="Shea T."/>
            <person name="Sisk P."/>
            <person name="Sykes S."/>
            <person name="Wortman J."/>
            <person name="Nusbaum C."/>
            <person name="Birren B."/>
        </authorList>
    </citation>
    <scope>NUCLEOTIDE SEQUENCE [LARGE SCALE GENOMIC DNA]</scope>
    <source>
        <strain evidence="4">Epiroticus2</strain>
    </source>
</reference>
<accession>A0A182PU99</accession>
<protein>
    <submittedName>
        <fullName evidence="3">Uncharacterized protein</fullName>
    </submittedName>
</protein>
<evidence type="ECO:0000256" key="1">
    <source>
        <dbReference type="SAM" id="MobiDB-lite"/>
    </source>
</evidence>
<evidence type="ECO:0000313" key="3">
    <source>
        <dbReference type="EnsemblMetazoa" id="AEPI010535-PA"/>
    </source>
</evidence>
<name>A0A182PU99_9DIPT</name>
<reference evidence="3" key="2">
    <citation type="submission" date="2020-05" db="UniProtKB">
        <authorList>
            <consortium name="EnsemblMetazoa"/>
        </authorList>
    </citation>
    <scope>IDENTIFICATION</scope>
    <source>
        <strain evidence="3">Epiroticus2</strain>
    </source>
</reference>